<gene>
    <name evidence="1" type="ORF">I7412_23275</name>
</gene>
<organism evidence="1 2">
    <name type="scientific">Frankia nepalensis</name>
    <dbReference type="NCBI Taxonomy" id="1836974"/>
    <lineage>
        <taxon>Bacteria</taxon>
        <taxon>Bacillati</taxon>
        <taxon>Actinomycetota</taxon>
        <taxon>Actinomycetes</taxon>
        <taxon>Frankiales</taxon>
        <taxon>Frankiaceae</taxon>
        <taxon>Frankia</taxon>
    </lineage>
</organism>
<evidence type="ECO:0000313" key="2">
    <source>
        <dbReference type="Proteomes" id="UP000604475"/>
    </source>
</evidence>
<dbReference type="AlphaFoldDB" id="A0A937RDB3"/>
<keyword evidence="2" id="KW-1185">Reference proteome</keyword>
<protein>
    <submittedName>
        <fullName evidence="1">Uncharacterized protein</fullName>
    </submittedName>
</protein>
<dbReference type="RefSeq" id="WP_202999399.1">
    <property type="nucleotide sequence ID" value="NZ_JADWYU010000085.1"/>
</dbReference>
<dbReference type="EMBL" id="JAEACQ010000242">
    <property type="protein sequence ID" value="MBL7630036.1"/>
    <property type="molecule type" value="Genomic_DNA"/>
</dbReference>
<proteinExistence type="predicted"/>
<comment type="caution">
    <text evidence="1">The sequence shown here is derived from an EMBL/GenBank/DDBJ whole genome shotgun (WGS) entry which is preliminary data.</text>
</comment>
<evidence type="ECO:0000313" key="1">
    <source>
        <dbReference type="EMBL" id="MBL7630036.1"/>
    </source>
</evidence>
<reference evidence="1" key="1">
    <citation type="submission" date="2020-12" db="EMBL/GenBank/DDBJ databases">
        <title>Genomic characterization of non-nitrogen-fixing Frankia strains.</title>
        <authorList>
            <person name="Carlos-Shanley C."/>
            <person name="Guerra T."/>
            <person name="Hahn D."/>
        </authorList>
    </citation>
    <scope>NUCLEOTIDE SEQUENCE</scope>
    <source>
        <strain evidence="1">CN6</strain>
    </source>
</reference>
<dbReference type="Proteomes" id="UP000604475">
    <property type="component" value="Unassembled WGS sequence"/>
</dbReference>
<name>A0A937RDB3_9ACTN</name>
<sequence length="46" mass="5341">MARYVCPGCKTKSDNLSTRAEAAQLLEIHRRYFCTEARPGSQLRRR</sequence>
<accession>A0A937RDB3</accession>